<keyword evidence="1" id="KW-0812">Transmembrane</keyword>
<feature type="transmembrane region" description="Helical" evidence="1">
    <location>
        <begin position="31"/>
        <end position="48"/>
    </location>
</feature>
<evidence type="ECO:0000313" key="3">
    <source>
        <dbReference type="Proteomes" id="UP000076482"/>
    </source>
</evidence>
<comment type="caution">
    <text evidence="2">The sequence shown here is derived from an EMBL/GenBank/DDBJ whole genome shotgun (WGS) entry which is preliminary data.</text>
</comment>
<dbReference type="RefSeq" id="WP_080467861.1">
    <property type="nucleotide sequence ID" value="NZ_LJKE01000128.1"/>
</dbReference>
<keyword evidence="1" id="KW-1133">Transmembrane helix</keyword>
<evidence type="ECO:0000256" key="1">
    <source>
        <dbReference type="SAM" id="Phobius"/>
    </source>
</evidence>
<name>A0A164KLM3_BACCE</name>
<keyword evidence="1" id="KW-0472">Membrane</keyword>
<reference evidence="2 3" key="1">
    <citation type="submission" date="2015-09" db="EMBL/GenBank/DDBJ databases">
        <title>Bacillus cereus food isolates.</title>
        <authorList>
            <person name="Boekhorst J."/>
        </authorList>
    </citation>
    <scope>NUCLEOTIDE SEQUENCE [LARGE SCALE GENOMIC DNA]</scope>
    <source>
        <strain evidence="2 3">B4088</strain>
    </source>
</reference>
<dbReference type="GeneID" id="92804114"/>
<sequence>MQKWKLIYQVIIFLLLVGIGVFTYSTPIGNWASFTACIGIFFILQSLTKKHTNIER</sequence>
<feature type="transmembrane region" description="Helical" evidence="1">
    <location>
        <begin position="7"/>
        <end position="25"/>
    </location>
</feature>
<protein>
    <recommendedName>
        <fullName evidence="4">RpiR family transcriptional regulator</fullName>
    </recommendedName>
</protein>
<dbReference type="EMBL" id="LJKE01000128">
    <property type="protein sequence ID" value="KZD50949.1"/>
    <property type="molecule type" value="Genomic_DNA"/>
</dbReference>
<evidence type="ECO:0000313" key="2">
    <source>
        <dbReference type="EMBL" id="KZD50949.1"/>
    </source>
</evidence>
<dbReference type="PATRIC" id="fig|1396.535.peg.2491"/>
<dbReference type="Proteomes" id="UP000076482">
    <property type="component" value="Unassembled WGS sequence"/>
</dbReference>
<evidence type="ECO:0008006" key="4">
    <source>
        <dbReference type="Google" id="ProtNLM"/>
    </source>
</evidence>
<proteinExistence type="predicted"/>
<dbReference type="AlphaFoldDB" id="A0A164KLM3"/>
<accession>A0A164KLM3</accession>
<organism evidence="2 3">
    <name type="scientific">Bacillus cereus</name>
    <dbReference type="NCBI Taxonomy" id="1396"/>
    <lineage>
        <taxon>Bacteria</taxon>
        <taxon>Bacillati</taxon>
        <taxon>Bacillota</taxon>
        <taxon>Bacilli</taxon>
        <taxon>Bacillales</taxon>
        <taxon>Bacillaceae</taxon>
        <taxon>Bacillus</taxon>
        <taxon>Bacillus cereus group</taxon>
    </lineage>
</organism>
<gene>
    <name evidence="2" type="ORF">B4088_6266</name>
</gene>